<dbReference type="PANTHER" id="PTHR46534:SF1">
    <property type="entry name" value="IGGFC-BINDING PROTEIN N-TERMINAL DOMAIN-CONTAINING PROTEIN"/>
    <property type="match status" value="1"/>
</dbReference>
<proteinExistence type="predicted"/>
<dbReference type="Pfam" id="PF17517">
    <property type="entry name" value="IgGFc_binding"/>
    <property type="match status" value="1"/>
</dbReference>
<evidence type="ECO:0000313" key="4">
    <source>
        <dbReference type="Proteomes" id="UP000316614"/>
    </source>
</evidence>
<evidence type="ECO:0000313" key="3">
    <source>
        <dbReference type="EMBL" id="QDH80613.1"/>
    </source>
</evidence>
<gene>
    <name evidence="3" type="ORF">FKX85_16825</name>
</gene>
<accession>A0A514CLB1</accession>
<dbReference type="InterPro" id="IPR045829">
    <property type="entry name" value="PKD_6"/>
</dbReference>
<sequence>MKSRIPFYCFFLWSMILWSIPSAQAQLTTVGKEFWVGFMDNNTDGKNGKAVIVISANEAAQGTIDLSAISDGLTYSFDLEKGESYTMRIPEYDLDLLHRESGQKEDKGIFVTSSGKVSVFAFNERFKSADGTVVLPKRTLGKDYLITSHYEITPNTTPGVDMNINDESTMLVVGVEDNTKVEITPSVTTVDGKQGGVSFTISLNAGESYQLKAKGDLTGSRVRVRDDQLSDCKNIAVFGGNKWTGVGECGSAPDHLFQQMYPVNTWGKSSIHIPLKTRSSGELVKVLAAENGTSVAVNGQVKDVLNAGEWMAMDMAPDEVVSISGSKDISVTSFSKSRNCNSSQDPFYAFGDPFMVALNPSERLLEDVTFESMNIVQIEYHYINIVVKHSSTGTMRLDGEVISQSFQPVPGNSDYAYARIEVSGGVHRLSNPDGFIAYAYGFGDLESYGYAVGANLENLDFTTDTHYEDFEVIGENVTCLDEEFTWQIIPENPAFDYFNWYIEGLEAPKSGAEIQHTFEEPGTYQVTVYASNGPTTCDHIEEIRFEVEVIETSATVRGSDFVCEGMEAITYEAIDMENIDHFEWEAVGGELVSSEGNTATVHWDLGADNAALSLLPFTAEGCPGSPITKAVSIWKPGVPPAPDGPSEVCSDPQNSTHYFITDTEEKHLYQWFVEGGEIISSSDKREVEVKWSASATNRKIWYETFHEDFAQCSVVSDTVQVEMQVAISVTETIKDVDCHGGSSGEISLEVAGGKGPYSYSWSHDDSLGSPTAAGLEAGSYQVSITDALGCQFIYDDLKVKEPDQLTTKVTSNAGTSCYETADAEVMIKVAGGSPPYRMDRESALIAGEEIRLEALEAGKHEFIIFDSNDCQISLEVKVPKPAPLEVEVDVLRRSCPGESGGELLAVPSGGTNPYRFTWNYGASANAELTGIPKGEYTVTVQDDHGCLAFGTAWLQEVAPQVRMPTGYDPNGEAVNRIYQPVSSCPIDFILKIYNRWGELIYSGSQGWDGSVDGEMVTGDTYTYFLEYQYRIDGNQISRQKRGMFTIIN</sequence>
<dbReference type="KEGG" id="echi:FKX85_16825"/>
<feature type="signal peptide" evidence="1">
    <location>
        <begin position="1"/>
        <end position="25"/>
    </location>
</feature>
<dbReference type="InterPro" id="IPR025667">
    <property type="entry name" value="SprB_repeat"/>
</dbReference>
<organism evidence="3 4">
    <name type="scientific">Echinicola soli</name>
    <dbReference type="NCBI Taxonomy" id="2591634"/>
    <lineage>
        <taxon>Bacteria</taxon>
        <taxon>Pseudomonadati</taxon>
        <taxon>Bacteroidota</taxon>
        <taxon>Cytophagia</taxon>
        <taxon>Cytophagales</taxon>
        <taxon>Cyclobacteriaceae</taxon>
        <taxon>Echinicola</taxon>
    </lineage>
</organism>
<feature type="domain" description="PKD" evidence="2">
    <location>
        <begin position="498"/>
        <end position="532"/>
    </location>
</feature>
<dbReference type="Gene3D" id="2.60.40.740">
    <property type="match status" value="1"/>
</dbReference>
<dbReference type="RefSeq" id="WP_141615843.1">
    <property type="nucleotide sequence ID" value="NZ_CP041253.1"/>
</dbReference>
<evidence type="ECO:0000259" key="2">
    <source>
        <dbReference type="PROSITE" id="PS50093"/>
    </source>
</evidence>
<keyword evidence="4" id="KW-1185">Reference proteome</keyword>
<dbReference type="EMBL" id="CP041253">
    <property type="protein sequence ID" value="QDH80613.1"/>
    <property type="molecule type" value="Genomic_DNA"/>
</dbReference>
<dbReference type="InterPro" id="IPR000601">
    <property type="entry name" value="PKD_dom"/>
</dbReference>
<reference evidence="3 4" key="1">
    <citation type="submission" date="2019-06" db="EMBL/GenBank/DDBJ databases">
        <title>Echinicola alkalisoli sp. nov. isolated from saline soil.</title>
        <authorList>
            <person name="Sun J.-Q."/>
            <person name="Xu L."/>
        </authorList>
    </citation>
    <scope>NUCLEOTIDE SEQUENCE [LARGE SCALE GENOMIC DNA]</scope>
    <source>
        <strain evidence="3 4">LN3S3</strain>
    </source>
</reference>
<dbReference type="Proteomes" id="UP000316614">
    <property type="component" value="Chromosome"/>
</dbReference>
<dbReference type="Pfam" id="PF19408">
    <property type="entry name" value="PKD_6"/>
    <property type="match status" value="1"/>
</dbReference>
<dbReference type="OrthoDB" id="7794186at2"/>
<name>A0A514CLB1_9BACT</name>
<dbReference type="AlphaFoldDB" id="A0A514CLB1"/>
<protein>
    <recommendedName>
        <fullName evidence="2">PKD domain-containing protein</fullName>
    </recommendedName>
</protein>
<dbReference type="PANTHER" id="PTHR46534">
    <property type="entry name" value="IGGFC_BINDING DOMAIN-CONTAINING PROTEIN"/>
    <property type="match status" value="1"/>
</dbReference>
<feature type="chain" id="PRO_5021901122" description="PKD domain-containing protein" evidence="1">
    <location>
        <begin position="26"/>
        <end position="1048"/>
    </location>
</feature>
<dbReference type="PROSITE" id="PS50093">
    <property type="entry name" value="PKD"/>
    <property type="match status" value="1"/>
</dbReference>
<evidence type="ECO:0000256" key="1">
    <source>
        <dbReference type="SAM" id="SignalP"/>
    </source>
</evidence>
<dbReference type="InterPro" id="IPR035234">
    <property type="entry name" value="IgGFc-bd_N"/>
</dbReference>
<dbReference type="Pfam" id="PF13573">
    <property type="entry name" value="SprB"/>
    <property type="match status" value="1"/>
</dbReference>
<keyword evidence="1" id="KW-0732">Signal</keyword>